<keyword evidence="2" id="KW-1185">Reference proteome</keyword>
<comment type="caution">
    <text evidence="1">The sequence shown here is derived from an EMBL/GenBank/DDBJ whole genome shotgun (WGS) entry which is preliminary data.</text>
</comment>
<accession>A0AAV4TAS1</accession>
<organism evidence="1 2">
    <name type="scientific">Caerostris extrusa</name>
    <name type="common">Bark spider</name>
    <name type="synonym">Caerostris bankana</name>
    <dbReference type="NCBI Taxonomy" id="172846"/>
    <lineage>
        <taxon>Eukaryota</taxon>
        <taxon>Metazoa</taxon>
        <taxon>Ecdysozoa</taxon>
        <taxon>Arthropoda</taxon>
        <taxon>Chelicerata</taxon>
        <taxon>Arachnida</taxon>
        <taxon>Araneae</taxon>
        <taxon>Araneomorphae</taxon>
        <taxon>Entelegynae</taxon>
        <taxon>Araneoidea</taxon>
        <taxon>Araneidae</taxon>
        <taxon>Caerostris</taxon>
    </lineage>
</organism>
<proteinExistence type="predicted"/>
<evidence type="ECO:0000313" key="2">
    <source>
        <dbReference type="Proteomes" id="UP001054945"/>
    </source>
</evidence>
<reference evidence="1 2" key="1">
    <citation type="submission" date="2021-06" db="EMBL/GenBank/DDBJ databases">
        <title>Caerostris extrusa draft genome.</title>
        <authorList>
            <person name="Kono N."/>
            <person name="Arakawa K."/>
        </authorList>
    </citation>
    <scope>NUCLEOTIDE SEQUENCE [LARGE SCALE GENOMIC DNA]</scope>
</reference>
<protein>
    <submittedName>
        <fullName evidence="1">Uncharacterized protein</fullName>
    </submittedName>
</protein>
<dbReference type="EMBL" id="BPLR01010793">
    <property type="protein sequence ID" value="GIY42017.1"/>
    <property type="molecule type" value="Genomic_DNA"/>
</dbReference>
<gene>
    <name evidence="1" type="ORF">CEXT_651331</name>
</gene>
<sequence>MLYLKICWPALIYTTVEETRVHGSKHGVNELHEKGPPKQKGRFSLSGMLYPPPAKRICPLSPGKPCAFIPRISNFVVCHGPCLSFVEQFRVTLEENTLKTLCHGHAHTMLRWNVAVSSVTADTTLAQHTPMCRKDYLHSS</sequence>
<dbReference type="Proteomes" id="UP001054945">
    <property type="component" value="Unassembled WGS sequence"/>
</dbReference>
<evidence type="ECO:0000313" key="1">
    <source>
        <dbReference type="EMBL" id="GIY42017.1"/>
    </source>
</evidence>
<name>A0AAV4TAS1_CAEEX</name>
<dbReference type="AlphaFoldDB" id="A0AAV4TAS1"/>